<proteinExistence type="predicted"/>
<feature type="coiled-coil region" evidence="1">
    <location>
        <begin position="101"/>
        <end position="149"/>
    </location>
</feature>
<feature type="coiled-coil region" evidence="1">
    <location>
        <begin position="362"/>
        <end position="464"/>
    </location>
</feature>
<dbReference type="Pfam" id="PF13166">
    <property type="entry name" value="AAA_13"/>
    <property type="match status" value="1"/>
</dbReference>
<accession>A0A0N0LTX8</accession>
<evidence type="ECO:0000256" key="1">
    <source>
        <dbReference type="SAM" id="Coils"/>
    </source>
</evidence>
<name>A0A0N0LTX8_9HELI</name>
<dbReference type="RefSeq" id="WP_054197552.1">
    <property type="nucleotide sequence ID" value="NZ_FZMV01000009.1"/>
</dbReference>
<dbReference type="InterPro" id="IPR026866">
    <property type="entry name" value="CR006_AAA"/>
</dbReference>
<dbReference type="SUPFAM" id="SSF52540">
    <property type="entry name" value="P-loop containing nucleoside triphosphate hydrolases"/>
    <property type="match status" value="1"/>
</dbReference>
<dbReference type="PANTHER" id="PTHR32114">
    <property type="entry name" value="ABC TRANSPORTER ABCH.3"/>
    <property type="match status" value="1"/>
</dbReference>
<evidence type="ECO:0000313" key="3">
    <source>
        <dbReference type="EMBL" id="KPH56468.1"/>
    </source>
</evidence>
<evidence type="ECO:0000259" key="2">
    <source>
        <dbReference type="Pfam" id="PF13166"/>
    </source>
</evidence>
<evidence type="ECO:0000313" key="4">
    <source>
        <dbReference type="Proteomes" id="UP000037997"/>
    </source>
</evidence>
<feature type="domain" description="Protein CR006 P-loop" evidence="2">
    <location>
        <begin position="12"/>
        <end position="719"/>
    </location>
</feature>
<keyword evidence="1" id="KW-0175">Coiled coil</keyword>
<reference evidence="3 4" key="1">
    <citation type="submission" date="2014-06" db="EMBL/GenBank/DDBJ databases">
        <title>Helicobacter pullorum isolates in fresh chicken meat - phenotypic and genotypic features.</title>
        <authorList>
            <person name="Borges V."/>
            <person name="Santos A."/>
            <person name="Correia C.B."/>
            <person name="Saraiva M."/>
            <person name="Menard A."/>
            <person name="Vieira L."/>
            <person name="Sampaio D.A."/>
            <person name="Gomes J.P."/>
            <person name="Oleastro M."/>
        </authorList>
    </citation>
    <scope>NUCLEOTIDE SEQUENCE [LARGE SCALE GENOMIC DNA]</scope>
    <source>
        <strain evidence="3 4">229334/12</strain>
    </source>
</reference>
<dbReference type="PANTHER" id="PTHR32114:SF2">
    <property type="entry name" value="ABC TRANSPORTER ABCH.3"/>
    <property type="match status" value="1"/>
</dbReference>
<comment type="caution">
    <text evidence="3">The sequence shown here is derived from an EMBL/GenBank/DDBJ whole genome shotgun (WGS) entry which is preliminary data.</text>
</comment>
<dbReference type="Gene3D" id="3.40.50.300">
    <property type="entry name" value="P-loop containing nucleotide triphosphate hydrolases"/>
    <property type="match status" value="1"/>
</dbReference>
<dbReference type="PATRIC" id="fig|35818.11.peg.345"/>
<protein>
    <recommendedName>
        <fullName evidence="2">Protein CR006 P-loop domain-containing protein</fullName>
    </recommendedName>
</protein>
<gene>
    <name evidence="3" type="ORF">HPU229334_01755</name>
</gene>
<dbReference type="InterPro" id="IPR027417">
    <property type="entry name" value="P-loop_NTPase"/>
</dbReference>
<organism evidence="3 4">
    <name type="scientific">Helicobacter pullorum</name>
    <dbReference type="NCBI Taxonomy" id="35818"/>
    <lineage>
        <taxon>Bacteria</taxon>
        <taxon>Pseudomonadati</taxon>
        <taxon>Campylobacterota</taxon>
        <taxon>Epsilonproteobacteria</taxon>
        <taxon>Campylobacterales</taxon>
        <taxon>Helicobacteraceae</taxon>
        <taxon>Helicobacter</taxon>
    </lineage>
</organism>
<dbReference type="Proteomes" id="UP000037997">
    <property type="component" value="Unassembled WGS sequence"/>
</dbReference>
<dbReference type="AlphaFoldDB" id="A0A0N0LTX8"/>
<sequence length="733" mass="87141">MITKIIMHGVGSYKEKVEFDTNEKYIFIYGLNGSGKTLITRFLQDNDNGLFSKCHREGGDSEKILVYNQDFIENVFIEQYAPKDKGLVGIFTLESGDNGNTRQNLEEIERLKQENVNIKDKTTEDKEQKKKLEKDLKDLESAIEERLWDKIKKRYENSPFNYCLVKGSKKDNKEKLLNISFNNDTTQLSDLENTLKQFKDLEQMEVNGIHLIQSDKFAQIEKDEIFIKKIVGSQGSTIADVINRLGNSDWVKQGKEFLGDDDICPFCQKETIDNDFKQQLEEYFNESYKNDIQKLQNNLTDYQNYFNNIPQDSIFLEHYFIKTNKEKELEFKNLYNALKEGISKNIESIREKIKEPSRSISLQDTENLCNNLNQFLQKIQDDIEKYKQDLRQKEQKQEEIKASFWQIMRNELEEDIGEYKNNKEKWQKERANIQNQIEQKEKIIQENNQKIIDLQSEMLNIENTINAINNILQEMGIDDFSIKKHNENFYCIARKNEAKIEFKTLSEGEKTIISFLYFLQLCKGKENSNEEIHDKIVVIDDPISSLSHNHLFSISQLINQNYFKQQNSDIKQIFILTHNLYFFHEIIRLMANHPKEEPKETKLYRLAKYATSEIEIIKRMDIASEYESYWYIVRECQKDLNDREKYRHILPNVMRNILEHFFAFVDNEKYSKALQEQSFQCQAFIRYLNRESHSDSINITDFKEMDISKLLGDFKVIFEKTGNVRHYERYMRE</sequence>
<dbReference type="EMBL" id="JNOC01000015">
    <property type="protein sequence ID" value="KPH56468.1"/>
    <property type="molecule type" value="Genomic_DNA"/>
</dbReference>